<dbReference type="InterPro" id="IPR032567">
    <property type="entry name" value="RTL1-rel"/>
</dbReference>
<comment type="caution">
    <text evidence="2">The sequence shown here is derived from an EMBL/GenBank/DDBJ whole genome shotgun (WGS) entry which is preliminary data.</text>
</comment>
<organism evidence="2 3">
    <name type="scientific">Gossypium australe</name>
    <dbReference type="NCBI Taxonomy" id="47621"/>
    <lineage>
        <taxon>Eukaryota</taxon>
        <taxon>Viridiplantae</taxon>
        <taxon>Streptophyta</taxon>
        <taxon>Embryophyta</taxon>
        <taxon>Tracheophyta</taxon>
        <taxon>Spermatophyta</taxon>
        <taxon>Magnoliopsida</taxon>
        <taxon>eudicotyledons</taxon>
        <taxon>Gunneridae</taxon>
        <taxon>Pentapetalae</taxon>
        <taxon>rosids</taxon>
        <taxon>malvids</taxon>
        <taxon>Malvales</taxon>
        <taxon>Malvaceae</taxon>
        <taxon>Malvoideae</taxon>
        <taxon>Gossypium</taxon>
    </lineage>
</organism>
<dbReference type="OrthoDB" id="437338at2759"/>
<keyword evidence="2" id="KW-0645">Protease</keyword>
<accession>A0A5B6VNN0</accession>
<dbReference type="PANTHER" id="PTHR15503">
    <property type="entry name" value="LDOC1 RELATED"/>
    <property type="match status" value="1"/>
</dbReference>
<dbReference type="Proteomes" id="UP000325315">
    <property type="component" value="Unassembled WGS sequence"/>
</dbReference>
<keyword evidence="3" id="KW-1185">Reference proteome</keyword>
<proteinExistence type="predicted"/>
<dbReference type="Gene3D" id="2.40.70.10">
    <property type="entry name" value="Acid Proteases"/>
    <property type="match status" value="1"/>
</dbReference>
<keyword evidence="2" id="KW-0378">Hydrolase</keyword>
<evidence type="ECO:0000313" key="3">
    <source>
        <dbReference type="Proteomes" id="UP000325315"/>
    </source>
</evidence>
<feature type="region of interest" description="Disordered" evidence="1">
    <location>
        <begin position="1"/>
        <end position="40"/>
    </location>
</feature>
<dbReference type="InterPro" id="IPR021109">
    <property type="entry name" value="Peptidase_aspartic_dom_sf"/>
</dbReference>
<reference evidence="3" key="1">
    <citation type="journal article" date="2019" name="Plant Biotechnol. J.">
        <title>Genome sequencing of the Australian wild diploid species Gossypium australe highlights disease resistance and delayed gland morphogenesis.</title>
        <authorList>
            <person name="Cai Y."/>
            <person name="Cai X."/>
            <person name="Wang Q."/>
            <person name="Wang P."/>
            <person name="Zhang Y."/>
            <person name="Cai C."/>
            <person name="Xu Y."/>
            <person name="Wang K."/>
            <person name="Zhou Z."/>
            <person name="Wang C."/>
            <person name="Geng S."/>
            <person name="Li B."/>
            <person name="Dong Q."/>
            <person name="Hou Y."/>
            <person name="Wang H."/>
            <person name="Ai P."/>
            <person name="Liu Z."/>
            <person name="Yi F."/>
            <person name="Sun M."/>
            <person name="An G."/>
            <person name="Cheng J."/>
            <person name="Zhang Y."/>
            <person name="Shi Q."/>
            <person name="Xie Y."/>
            <person name="Shi X."/>
            <person name="Chang Y."/>
            <person name="Huang F."/>
            <person name="Chen Y."/>
            <person name="Hong S."/>
            <person name="Mi L."/>
            <person name="Sun Q."/>
            <person name="Zhang L."/>
            <person name="Zhou B."/>
            <person name="Peng R."/>
            <person name="Zhang X."/>
            <person name="Liu F."/>
        </authorList>
    </citation>
    <scope>NUCLEOTIDE SEQUENCE [LARGE SCALE GENOMIC DNA]</scope>
    <source>
        <strain evidence="3">cv. PA1801</strain>
    </source>
</reference>
<dbReference type="AlphaFoldDB" id="A0A5B6VNN0"/>
<protein>
    <submittedName>
        <fullName evidence="2">Gag protease polyprotein</fullName>
    </submittedName>
</protein>
<name>A0A5B6VNN0_9ROSI</name>
<dbReference type="PANTHER" id="PTHR15503:SF45">
    <property type="entry name" value="RNA-DIRECTED DNA POLYMERASE HOMOLOG"/>
    <property type="match status" value="1"/>
</dbReference>
<dbReference type="GO" id="GO:0008233">
    <property type="term" value="F:peptidase activity"/>
    <property type="evidence" value="ECO:0007669"/>
    <property type="project" value="UniProtKB-KW"/>
</dbReference>
<dbReference type="Pfam" id="PF08284">
    <property type="entry name" value="RVP_2"/>
    <property type="match status" value="1"/>
</dbReference>
<evidence type="ECO:0000313" key="2">
    <source>
        <dbReference type="EMBL" id="KAA3470781.1"/>
    </source>
</evidence>
<sequence length="193" mass="21763">MTKDQPVAPPASAQGRGRGRGDSGRGFGQRGATQAETRGPTTGQVFPIDLLELLFWAFDVIIGMDWLIEHRVKVDYEAKLMNLYCPDDSENVVVGERFKLLSNVVSVLRVEKLVRKGCEAYLAYVLNANSKELRLDEIRAIYDFLDAFLEELRGIRPGKEVEFGIKLYRSTAPVSIALYRMAPKELKELKLQL</sequence>
<dbReference type="EMBL" id="SMMG02000006">
    <property type="protein sequence ID" value="KAA3470781.1"/>
    <property type="molecule type" value="Genomic_DNA"/>
</dbReference>
<gene>
    <name evidence="2" type="ORF">EPI10_016465</name>
</gene>
<dbReference type="GO" id="GO:0006508">
    <property type="term" value="P:proteolysis"/>
    <property type="evidence" value="ECO:0007669"/>
    <property type="project" value="UniProtKB-KW"/>
</dbReference>
<evidence type="ECO:0000256" key="1">
    <source>
        <dbReference type="SAM" id="MobiDB-lite"/>
    </source>
</evidence>